<protein>
    <submittedName>
        <fullName evidence="4">Thioesterase superfamily protein</fullName>
    </submittedName>
</protein>
<proteinExistence type="predicted"/>
<dbReference type="Proteomes" id="UP000316096">
    <property type="component" value="Unassembled WGS sequence"/>
</dbReference>
<evidence type="ECO:0000259" key="3">
    <source>
        <dbReference type="Pfam" id="PF20789"/>
    </source>
</evidence>
<evidence type="ECO:0000259" key="2">
    <source>
        <dbReference type="Pfam" id="PF13622"/>
    </source>
</evidence>
<organism evidence="4 5">
    <name type="scientific">Actinoallomurus bryophytorum</name>
    <dbReference type="NCBI Taxonomy" id="1490222"/>
    <lineage>
        <taxon>Bacteria</taxon>
        <taxon>Bacillati</taxon>
        <taxon>Actinomycetota</taxon>
        <taxon>Actinomycetes</taxon>
        <taxon>Streptosporangiales</taxon>
        <taxon>Thermomonosporaceae</taxon>
        <taxon>Actinoallomurus</taxon>
    </lineage>
</organism>
<dbReference type="OrthoDB" id="1413770at2"/>
<comment type="caution">
    <text evidence="4">The sequence shown here is derived from an EMBL/GenBank/DDBJ whole genome shotgun (WGS) entry which is preliminary data.</text>
</comment>
<dbReference type="Pfam" id="PF13622">
    <property type="entry name" value="4HBT_3"/>
    <property type="match status" value="1"/>
</dbReference>
<sequence>MADSLYRPLGDGRFQSTELTQGPWDPRNQHGSPPAALLTRELERTDPQPDMTVSQLAIDILGPIPVGEVTVHTEVVRPGRRIQSVAAEMVAEGRPVAYARAWRLRHADTEAIASETAASRLPLPDTTLKESPLPDFGYFHALEWRFAEGGFMQNGPAVLWTRLAVPVLPDEEPSQLQRVAGVADTASGISSELSFAAYMFSNVDFTLHLVRPQSGEWTCLDAATTVGPSGSGLCRTRLYDERGDFGSAAQTLFVARRD</sequence>
<evidence type="ECO:0000256" key="1">
    <source>
        <dbReference type="SAM" id="MobiDB-lite"/>
    </source>
</evidence>
<dbReference type="InterPro" id="IPR049450">
    <property type="entry name" value="ACOT8-like_C"/>
</dbReference>
<keyword evidence="5" id="KW-1185">Reference proteome</keyword>
<dbReference type="RefSeq" id="WP_141958694.1">
    <property type="nucleotide sequence ID" value="NZ_VFOZ01000001.1"/>
</dbReference>
<gene>
    <name evidence="4" type="ORF">FB559_5395</name>
</gene>
<dbReference type="AlphaFoldDB" id="A0A543CRZ8"/>
<dbReference type="SUPFAM" id="SSF54637">
    <property type="entry name" value="Thioesterase/thiol ester dehydrase-isomerase"/>
    <property type="match status" value="2"/>
</dbReference>
<dbReference type="Gene3D" id="2.40.160.210">
    <property type="entry name" value="Acyl-CoA thioesterase, double hotdog domain"/>
    <property type="match status" value="1"/>
</dbReference>
<dbReference type="InterPro" id="IPR049449">
    <property type="entry name" value="TesB_ACOT8-like_N"/>
</dbReference>
<evidence type="ECO:0000313" key="5">
    <source>
        <dbReference type="Proteomes" id="UP000316096"/>
    </source>
</evidence>
<feature type="domain" description="Acyl-CoA thioesterase-like C-terminal" evidence="3">
    <location>
        <begin position="131"/>
        <end position="254"/>
    </location>
</feature>
<dbReference type="EMBL" id="VFOZ01000001">
    <property type="protein sequence ID" value="TQL99697.1"/>
    <property type="molecule type" value="Genomic_DNA"/>
</dbReference>
<evidence type="ECO:0000313" key="4">
    <source>
        <dbReference type="EMBL" id="TQL99697.1"/>
    </source>
</evidence>
<dbReference type="InterPro" id="IPR029069">
    <property type="entry name" value="HotDog_dom_sf"/>
</dbReference>
<dbReference type="Pfam" id="PF20789">
    <property type="entry name" value="4HBT_3C"/>
    <property type="match status" value="1"/>
</dbReference>
<name>A0A543CRZ8_9ACTN</name>
<accession>A0A543CRZ8</accession>
<feature type="domain" description="Acyl-CoA thioesterase-like N-terminal HotDog" evidence="2">
    <location>
        <begin position="21"/>
        <end position="103"/>
    </location>
</feature>
<dbReference type="InterPro" id="IPR042171">
    <property type="entry name" value="Acyl-CoA_hotdog"/>
</dbReference>
<feature type="region of interest" description="Disordered" evidence="1">
    <location>
        <begin position="1"/>
        <end position="34"/>
    </location>
</feature>
<reference evidence="4 5" key="1">
    <citation type="submission" date="2019-06" db="EMBL/GenBank/DDBJ databases">
        <title>Sequencing the genomes of 1000 actinobacteria strains.</title>
        <authorList>
            <person name="Klenk H.-P."/>
        </authorList>
    </citation>
    <scope>NUCLEOTIDE SEQUENCE [LARGE SCALE GENOMIC DNA]</scope>
    <source>
        <strain evidence="4 5">DSM 102200</strain>
    </source>
</reference>